<keyword evidence="2" id="KW-0677">Repeat</keyword>
<proteinExistence type="predicted"/>
<comment type="caution">
    <text evidence="4">The sequence shown here is derived from an EMBL/GenBank/DDBJ whole genome shotgun (WGS) entry which is preliminary data.</text>
</comment>
<dbReference type="SUPFAM" id="SSF117281">
    <property type="entry name" value="Kelch motif"/>
    <property type="match status" value="1"/>
</dbReference>
<keyword evidence="1" id="KW-0880">Kelch repeat</keyword>
<dbReference type="AlphaFoldDB" id="A0A2P6TFW3"/>
<evidence type="ECO:0000256" key="1">
    <source>
        <dbReference type="ARBA" id="ARBA00022441"/>
    </source>
</evidence>
<keyword evidence="3" id="KW-0812">Transmembrane</keyword>
<dbReference type="STRING" id="3076.A0A2P6TFW3"/>
<dbReference type="Gene3D" id="2.120.10.80">
    <property type="entry name" value="Kelch-type beta propeller"/>
    <property type="match status" value="2"/>
</dbReference>
<reference evidence="4 5" key="1">
    <citation type="journal article" date="2018" name="Plant J.">
        <title>Genome sequences of Chlorella sorokiniana UTEX 1602 and Micractinium conductrix SAG 241.80: implications to maltose excretion by a green alga.</title>
        <authorList>
            <person name="Arriola M.B."/>
            <person name="Velmurugan N."/>
            <person name="Zhang Y."/>
            <person name="Plunkett M.H."/>
            <person name="Hondzo H."/>
            <person name="Barney B.M."/>
        </authorList>
    </citation>
    <scope>NUCLEOTIDE SEQUENCE [LARGE SCALE GENOMIC DNA]</scope>
    <source>
        <strain evidence="5">UTEX 1602</strain>
    </source>
</reference>
<dbReference type="OrthoDB" id="510390at2759"/>
<protein>
    <submittedName>
        <fullName evidence="4">Kelch motif</fullName>
    </submittedName>
</protein>
<dbReference type="EMBL" id="LHPG02000018">
    <property type="protein sequence ID" value="PRW33002.1"/>
    <property type="molecule type" value="Genomic_DNA"/>
</dbReference>
<evidence type="ECO:0000313" key="4">
    <source>
        <dbReference type="EMBL" id="PRW33002.1"/>
    </source>
</evidence>
<dbReference type="InterPro" id="IPR015915">
    <property type="entry name" value="Kelch-typ_b-propeller"/>
</dbReference>
<sequence length="410" mass="45222">MPQVDADSRAPLLDGAPAEGRHTSWLRLAAVAVAAAGLAALLLLLLRPARHLKAPFGPAEDELLDWKAGRKPIVQGEPPYCRKSASIAVLPGEDGNLQLLIWSGIVEGGLVVVGGDAYLPGTFKHRYENDVWMLRYPSLEWQQAEIDESSPQPASRRGHSTVHYKDTQGVDHVVIFAGRTKHKQLLNDAWDVALTWPAATWRCISPQQPGAEGVPAGRRGHSAVLVTEPGAAEPQMLVYGGREDEDYFDDLWLLNIATGQWSRVEPVGRAPLGRDHHSAVFFNGSMFVFAGRSGAHYAGSRPLNSLWRFDLAARIWTQLQQTRDRKGKPLPRFEHSYTQVSPPGSSDSRLVVFGGQTTAAATHRQKKWPCQLNDVWSLSLTSLTWRELTPPKWCIKQCAHRYSEGSGDDG</sequence>
<dbReference type="PANTHER" id="PTHR46093:SF18">
    <property type="entry name" value="FIBRONECTIN TYPE-III DOMAIN-CONTAINING PROTEIN"/>
    <property type="match status" value="1"/>
</dbReference>
<evidence type="ECO:0000256" key="3">
    <source>
        <dbReference type="SAM" id="Phobius"/>
    </source>
</evidence>
<evidence type="ECO:0000313" key="5">
    <source>
        <dbReference type="Proteomes" id="UP000239899"/>
    </source>
</evidence>
<keyword evidence="5" id="KW-1185">Reference proteome</keyword>
<dbReference type="Pfam" id="PF24681">
    <property type="entry name" value="Kelch_KLHDC2_KLHL20_DRC7"/>
    <property type="match status" value="1"/>
</dbReference>
<keyword evidence="3" id="KW-0472">Membrane</keyword>
<evidence type="ECO:0000256" key="2">
    <source>
        <dbReference type="ARBA" id="ARBA00022737"/>
    </source>
</evidence>
<keyword evidence="3" id="KW-1133">Transmembrane helix</keyword>
<dbReference type="PANTHER" id="PTHR46093">
    <property type="entry name" value="ACYL-COA-BINDING DOMAIN-CONTAINING PROTEIN 5"/>
    <property type="match status" value="1"/>
</dbReference>
<name>A0A2P6TFW3_CHLSO</name>
<feature type="transmembrane region" description="Helical" evidence="3">
    <location>
        <begin position="25"/>
        <end position="46"/>
    </location>
</feature>
<accession>A0A2P6TFW3</accession>
<dbReference type="Proteomes" id="UP000239899">
    <property type="component" value="Unassembled WGS sequence"/>
</dbReference>
<gene>
    <name evidence="4" type="ORF">C2E21_8110</name>
</gene>
<organism evidence="4 5">
    <name type="scientific">Chlorella sorokiniana</name>
    <name type="common">Freshwater green alga</name>
    <dbReference type="NCBI Taxonomy" id="3076"/>
    <lineage>
        <taxon>Eukaryota</taxon>
        <taxon>Viridiplantae</taxon>
        <taxon>Chlorophyta</taxon>
        <taxon>core chlorophytes</taxon>
        <taxon>Trebouxiophyceae</taxon>
        <taxon>Chlorellales</taxon>
        <taxon>Chlorellaceae</taxon>
        <taxon>Chlorella clade</taxon>
        <taxon>Chlorella</taxon>
    </lineage>
</organism>